<protein>
    <submittedName>
        <fullName evidence="2">Uncharacterized protein</fullName>
    </submittedName>
</protein>
<evidence type="ECO:0000313" key="2">
    <source>
        <dbReference type="EMBL" id="CEG36636.1"/>
    </source>
</evidence>
<dbReference type="GeneID" id="36398363"/>
<organism evidence="2 3">
    <name type="scientific">Plasmopara halstedii</name>
    <name type="common">Downy mildew of sunflower</name>
    <dbReference type="NCBI Taxonomy" id="4781"/>
    <lineage>
        <taxon>Eukaryota</taxon>
        <taxon>Sar</taxon>
        <taxon>Stramenopiles</taxon>
        <taxon>Oomycota</taxon>
        <taxon>Peronosporomycetes</taxon>
        <taxon>Peronosporales</taxon>
        <taxon>Peronosporaceae</taxon>
        <taxon>Plasmopara</taxon>
    </lineage>
</organism>
<sequence length="62" mass="6550">MFPCGARQSVTLSVTLEGNGMSLSASHSDSGNAQRMACVNARRDKRKPLNTDVGHGTTAIFV</sequence>
<name>A0A0P1A8T3_PLAHL</name>
<dbReference type="RefSeq" id="XP_024573005.1">
    <property type="nucleotide sequence ID" value="XM_024721872.1"/>
</dbReference>
<dbReference type="Proteomes" id="UP000054928">
    <property type="component" value="Unassembled WGS sequence"/>
</dbReference>
<reference evidence="3" key="1">
    <citation type="submission" date="2014-09" db="EMBL/GenBank/DDBJ databases">
        <authorList>
            <person name="Sharma Rahul"/>
            <person name="Thines Marco"/>
        </authorList>
    </citation>
    <scope>NUCLEOTIDE SEQUENCE [LARGE SCALE GENOMIC DNA]</scope>
</reference>
<dbReference type="EMBL" id="CCYD01000217">
    <property type="protein sequence ID" value="CEG36636.1"/>
    <property type="molecule type" value="Genomic_DNA"/>
</dbReference>
<proteinExistence type="predicted"/>
<feature type="region of interest" description="Disordered" evidence="1">
    <location>
        <begin position="42"/>
        <end position="62"/>
    </location>
</feature>
<evidence type="ECO:0000256" key="1">
    <source>
        <dbReference type="SAM" id="MobiDB-lite"/>
    </source>
</evidence>
<evidence type="ECO:0000313" key="3">
    <source>
        <dbReference type="Proteomes" id="UP000054928"/>
    </source>
</evidence>
<keyword evidence="3" id="KW-1185">Reference proteome</keyword>
<dbReference type="AlphaFoldDB" id="A0A0P1A8T3"/>
<accession>A0A0P1A8T3</accession>